<comment type="caution">
    <text evidence="2">The sequence shown here is derived from an EMBL/GenBank/DDBJ whole genome shotgun (WGS) entry which is preliminary data.</text>
</comment>
<evidence type="ECO:0000313" key="3">
    <source>
        <dbReference type="Proteomes" id="UP001058974"/>
    </source>
</evidence>
<evidence type="ECO:0000256" key="1">
    <source>
        <dbReference type="SAM" id="MobiDB-lite"/>
    </source>
</evidence>
<dbReference type="Gramene" id="Psat05G0503700-T1">
    <property type="protein sequence ID" value="KAI5409445.1"/>
    <property type="gene ID" value="KIW84_055037"/>
</dbReference>
<reference evidence="2 3" key="1">
    <citation type="journal article" date="2022" name="Nat. Genet.">
        <title>Improved pea reference genome and pan-genome highlight genomic features and evolutionary characteristics.</title>
        <authorList>
            <person name="Yang T."/>
            <person name="Liu R."/>
            <person name="Luo Y."/>
            <person name="Hu S."/>
            <person name="Wang D."/>
            <person name="Wang C."/>
            <person name="Pandey M.K."/>
            <person name="Ge S."/>
            <person name="Xu Q."/>
            <person name="Li N."/>
            <person name="Li G."/>
            <person name="Huang Y."/>
            <person name="Saxena R.K."/>
            <person name="Ji Y."/>
            <person name="Li M."/>
            <person name="Yan X."/>
            <person name="He Y."/>
            <person name="Liu Y."/>
            <person name="Wang X."/>
            <person name="Xiang C."/>
            <person name="Varshney R.K."/>
            <person name="Ding H."/>
            <person name="Gao S."/>
            <person name="Zong X."/>
        </authorList>
    </citation>
    <scope>NUCLEOTIDE SEQUENCE [LARGE SCALE GENOMIC DNA]</scope>
    <source>
        <strain evidence="2 3">cv. Zhongwan 6</strain>
    </source>
</reference>
<gene>
    <name evidence="2" type="ORF">KIW84_055037</name>
</gene>
<evidence type="ECO:0000313" key="2">
    <source>
        <dbReference type="EMBL" id="KAI5409445.1"/>
    </source>
</evidence>
<keyword evidence="3" id="KW-1185">Reference proteome</keyword>
<dbReference type="AlphaFoldDB" id="A0A9D5AKV0"/>
<dbReference type="EMBL" id="JAMSHJ010000005">
    <property type="protein sequence ID" value="KAI5409445.1"/>
    <property type="molecule type" value="Genomic_DNA"/>
</dbReference>
<proteinExistence type="predicted"/>
<sequence length="143" mass="15769">MATNIGIMDAEYFVGRFEILSWINSLLQLNLSQSRKDNHAAASSAATQTPANAANSNTLTSNSLSSSPSFITPFIATDHQRLVSGLSVRGPAHGQRVRQSDVGFKIHDKYNPLRLQDDKPVQPIAVFDKILELLLLLPLQYKH</sequence>
<feature type="region of interest" description="Disordered" evidence="1">
    <location>
        <begin position="40"/>
        <end position="66"/>
    </location>
</feature>
<name>A0A9D5AKV0_PEA</name>
<accession>A0A9D5AKV0</accession>
<protein>
    <submittedName>
        <fullName evidence="2">Uncharacterized protein</fullName>
    </submittedName>
</protein>
<organism evidence="2 3">
    <name type="scientific">Pisum sativum</name>
    <name type="common">Garden pea</name>
    <name type="synonym">Lathyrus oleraceus</name>
    <dbReference type="NCBI Taxonomy" id="3888"/>
    <lineage>
        <taxon>Eukaryota</taxon>
        <taxon>Viridiplantae</taxon>
        <taxon>Streptophyta</taxon>
        <taxon>Embryophyta</taxon>
        <taxon>Tracheophyta</taxon>
        <taxon>Spermatophyta</taxon>
        <taxon>Magnoliopsida</taxon>
        <taxon>eudicotyledons</taxon>
        <taxon>Gunneridae</taxon>
        <taxon>Pentapetalae</taxon>
        <taxon>rosids</taxon>
        <taxon>fabids</taxon>
        <taxon>Fabales</taxon>
        <taxon>Fabaceae</taxon>
        <taxon>Papilionoideae</taxon>
        <taxon>50 kb inversion clade</taxon>
        <taxon>NPAAA clade</taxon>
        <taxon>Hologalegina</taxon>
        <taxon>IRL clade</taxon>
        <taxon>Fabeae</taxon>
        <taxon>Lathyrus</taxon>
    </lineage>
</organism>
<dbReference type="Proteomes" id="UP001058974">
    <property type="component" value="Chromosome 5"/>
</dbReference>